<evidence type="ECO:0000313" key="3">
    <source>
        <dbReference type="EMBL" id="PJK29217.1"/>
    </source>
</evidence>
<proteinExistence type="predicted"/>
<evidence type="ECO:0000313" key="4">
    <source>
        <dbReference type="Proteomes" id="UP000229498"/>
    </source>
</evidence>
<accession>A0A2M9G0H3</accession>
<evidence type="ECO:0000259" key="2">
    <source>
        <dbReference type="Pfam" id="PF12697"/>
    </source>
</evidence>
<dbReference type="Pfam" id="PF12697">
    <property type="entry name" value="Abhydrolase_6"/>
    <property type="match status" value="1"/>
</dbReference>
<reference evidence="3 4" key="1">
    <citation type="submission" date="2017-11" db="EMBL/GenBank/DDBJ databases">
        <title>Draft genome sequence of Rhizobiales bacterium SY3-13.</title>
        <authorList>
            <person name="Sun C."/>
        </authorList>
    </citation>
    <scope>NUCLEOTIDE SEQUENCE [LARGE SCALE GENOMIC DNA]</scope>
    <source>
        <strain evidence="3 4">SY3-13</strain>
    </source>
</reference>
<evidence type="ECO:0000256" key="1">
    <source>
        <dbReference type="SAM" id="MobiDB-lite"/>
    </source>
</evidence>
<comment type="caution">
    <text evidence="3">The sequence shown here is derived from an EMBL/GenBank/DDBJ whole genome shotgun (WGS) entry which is preliminary data.</text>
</comment>
<dbReference type="OrthoDB" id="9804723at2"/>
<feature type="domain" description="AB hydrolase-1" evidence="2">
    <location>
        <begin position="62"/>
        <end position="293"/>
    </location>
</feature>
<dbReference type="InterPro" id="IPR029058">
    <property type="entry name" value="AB_hydrolase_fold"/>
</dbReference>
<feature type="region of interest" description="Disordered" evidence="1">
    <location>
        <begin position="1"/>
        <end position="20"/>
    </location>
</feature>
<dbReference type="Gene3D" id="3.40.50.1820">
    <property type="entry name" value="alpha/beta hydrolase"/>
    <property type="match status" value="1"/>
</dbReference>
<dbReference type="PRINTS" id="PR00111">
    <property type="entry name" value="ABHYDROLASE"/>
</dbReference>
<dbReference type="EMBL" id="PHIG01000035">
    <property type="protein sequence ID" value="PJK29217.1"/>
    <property type="molecule type" value="Genomic_DNA"/>
</dbReference>
<protein>
    <recommendedName>
        <fullName evidence="2">AB hydrolase-1 domain-containing protein</fullName>
    </recommendedName>
</protein>
<sequence length="308" mass="33379">MAGDGGLRPYRTAQPQKQERGLKFPEDIIDPVSDLEASAELVMTGGPGAQVAWHCFGAGRAVVLLHGDFGGWTHFAYNIGPLAKQFRVLVPDMPGYGRSDTPPEPHAPEHLATLLLTGLDELLGPDTSLDIVGFSYGGIIAGHMAARLGRRVDCLVLSGPGGFGMRTTPPDGTELFAMRPGMSGPEIDAVHRHNLAKLMIADAHKVDDLAVRIQRDNIERARVRCGKYPDTTTLLEVLPQVTARLCAIWGGADIFNPPEQRARQEAALRRFDPGLDFRVVPGAGHWLFYEAPEIADAWLVEMLEGAGH</sequence>
<keyword evidence="4" id="KW-1185">Reference proteome</keyword>
<dbReference type="PANTHER" id="PTHR46438">
    <property type="entry name" value="ALPHA/BETA-HYDROLASES SUPERFAMILY PROTEIN"/>
    <property type="match status" value="1"/>
</dbReference>
<organism evidence="3 4">
    <name type="scientific">Minwuia thermotolerans</name>
    <dbReference type="NCBI Taxonomy" id="2056226"/>
    <lineage>
        <taxon>Bacteria</taxon>
        <taxon>Pseudomonadati</taxon>
        <taxon>Pseudomonadota</taxon>
        <taxon>Alphaproteobacteria</taxon>
        <taxon>Minwuiales</taxon>
        <taxon>Minwuiaceae</taxon>
        <taxon>Minwuia</taxon>
    </lineage>
</organism>
<dbReference type="SUPFAM" id="SSF53474">
    <property type="entry name" value="alpha/beta-Hydrolases"/>
    <property type="match status" value="1"/>
</dbReference>
<gene>
    <name evidence="3" type="ORF">CVT23_13090</name>
</gene>
<dbReference type="AlphaFoldDB" id="A0A2M9G0H3"/>
<dbReference type="PANTHER" id="PTHR46438:SF11">
    <property type="entry name" value="LIPASE-RELATED"/>
    <property type="match status" value="1"/>
</dbReference>
<dbReference type="InterPro" id="IPR000073">
    <property type="entry name" value="AB_hydrolase_1"/>
</dbReference>
<dbReference type="Proteomes" id="UP000229498">
    <property type="component" value="Unassembled WGS sequence"/>
</dbReference>
<name>A0A2M9G0H3_9PROT</name>